<protein>
    <submittedName>
        <fullName evidence="1">Uncharacterized protein</fullName>
    </submittedName>
</protein>
<reference evidence="1" key="2">
    <citation type="submission" date="2025-09" db="UniProtKB">
        <authorList>
            <consortium name="Ensembl"/>
        </authorList>
    </citation>
    <scope>IDENTIFICATION</scope>
</reference>
<organism evidence="1 2">
    <name type="scientific">Varanus komodoensis</name>
    <name type="common">Komodo dragon</name>
    <dbReference type="NCBI Taxonomy" id="61221"/>
    <lineage>
        <taxon>Eukaryota</taxon>
        <taxon>Metazoa</taxon>
        <taxon>Chordata</taxon>
        <taxon>Craniata</taxon>
        <taxon>Vertebrata</taxon>
        <taxon>Euteleostomi</taxon>
        <taxon>Lepidosauria</taxon>
        <taxon>Squamata</taxon>
        <taxon>Bifurcata</taxon>
        <taxon>Unidentata</taxon>
        <taxon>Episquamata</taxon>
        <taxon>Toxicofera</taxon>
        <taxon>Anguimorpha</taxon>
        <taxon>Paleoanguimorpha</taxon>
        <taxon>Varanoidea</taxon>
        <taxon>Varanidae</taxon>
        <taxon>Varanus</taxon>
    </lineage>
</organism>
<evidence type="ECO:0000313" key="2">
    <source>
        <dbReference type="Proteomes" id="UP000694545"/>
    </source>
</evidence>
<dbReference type="Proteomes" id="UP000694545">
    <property type="component" value="Unplaced"/>
</dbReference>
<dbReference type="AlphaFoldDB" id="A0A8D2ISH8"/>
<reference evidence="1" key="1">
    <citation type="submission" date="2025-08" db="UniProtKB">
        <authorList>
            <consortium name="Ensembl"/>
        </authorList>
    </citation>
    <scope>IDENTIFICATION</scope>
</reference>
<keyword evidence="2" id="KW-1185">Reference proteome</keyword>
<sequence length="132" mass="15008">VALLMEATLPKTGSGLMLWLLESGCRELLWAHGALVFLVGMDLVDVGKQGVLIRKYFRAMDTLQIGLLRELWVPHHDVLLQLFRLVERLLTVVAHEVRERITQYQSDINDEFPKSPLAPEMILKSMVRSSKG</sequence>
<evidence type="ECO:0000313" key="1">
    <source>
        <dbReference type="Ensembl" id="ENSVKKP00000004568.1"/>
    </source>
</evidence>
<name>A0A8D2ISH8_VARKO</name>
<proteinExistence type="predicted"/>
<dbReference type="Ensembl" id="ENSVKKT00000004696.1">
    <property type="protein sequence ID" value="ENSVKKP00000004568.1"/>
    <property type="gene ID" value="ENSVKKG00000003415.1"/>
</dbReference>
<accession>A0A8D2ISH8</accession>